<dbReference type="EMBL" id="VFPH01000001">
    <property type="protein sequence ID" value="TQM44921.1"/>
    <property type="molecule type" value="Genomic_DNA"/>
</dbReference>
<name>A0A543GFS6_9PSEU</name>
<accession>A0A543GFS6</accession>
<dbReference type="PANTHER" id="PTHR35525:SF3">
    <property type="entry name" value="BLL6575 PROTEIN"/>
    <property type="match status" value="1"/>
</dbReference>
<dbReference type="Proteomes" id="UP000319818">
    <property type="component" value="Unassembled WGS sequence"/>
</dbReference>
<proteinExistence type="predicted"/>
<protein>
    <submittedName>
        <fullName evidence="2">Putative RNA-binding Zn ribbon-like protein</fullName>
    </submittedName>
</protein>
<dbReference type="SUPFAM" id="SSF160904">
    <property type="entry name" value="Jann2411-like"/>
    <property type="match status" value="1"/>
</dbReference>
<dbReference type="InterPro" id="IPR010852">
    <property type="entry name" value="ABATE"/>
</dbReference>
<evidence type="ECO:0000259" key="1">
    <source>
        <dbReference type="Pfam" id="PF11706"/>
    </source>
</evidence>
<dbReference type="PANTHER" id="PTHR35525">
    <property type="entry name" value="BLL6575 PROTEIN"/>
    <property type="match status" value="1"/>
</dbReference>
<dbReference type="InterPro" id="IPR023286">
    <property type="entry name" value="ABATE_dom_sf"/>
</dbReference>
<feature type="domain" description="Zinc finger CGNR" evidence="1">
    <location>
        <begin position="131"/>
        <end position="171"/>
    </location>
</feature>
<dbReference type="Gene3D" id="1.10.3300.10">
    <property type="entry name" value="Jann2411-like domain"/>
    <property type="match status" value="1"/>
</dbReference>
<sequence>MTPHALLLLANLGRPRRPGGTTAAYAESVLSNPAVASVQLAEVVDRPVAAADLADLRRLQQAAVSAVEALVGDGTLDCREINDLAAQSVARVELVVADGVPQRRFVWTDASMAAALARRLIDELGELDQSRLRRCARAECDLIFYDTTRSRTRRWHAEDPCGWRERQRVHRGPRPPVDGGT</sequence>
<keyword evidence="3" id="KW-1185">Reference proteome</keyword>
<reference evidence="2 3" key="1">
    <citation type="submission" date="2019-06" db="EMBL/GenBank/DDBJ databases">
        <title>Sequencing the genomes of 1000 actinobacteria strains.</title>
        <authorList>
            <person name="Klenk H.-P."/>
        </authorList>
    </citation>
    <scope>NUCLEOTIDE SEQUENCE [LARGE SCALE GENOMIC DNA]</scope>
    <source>
        <strain evidence="2 3">DSM 45511</strain>
    </source>
</reference>
<organism evidence="2 3">
    <name type="scientific">Pseudonocardia cypriaca</name>
    <dbReference type="NCBI Taxonomy" id="882449"/>
    <lineage>
        <taxon>Bacteria</taxon>
        <taxon>Bacillati</taxon>
        <taxon>Actinomycetota</taxon>
        <taxon>Actinomycetes</taxon>
        <taxon>Pseudonocardiales</taxon>
        <taxon>Pseudonocardiaceae</taxon>
        <taxon>Pseudonocardia</taxon>
    </lineage>
</organism>
<dbReference type="Pfam" id="PF11706">
    <property type="entry name" value="zf-CGNR"/>
    <property type="match status" value="1"/>
</dbReference>
<evidence type="ECO:0000313" key="3">
    <source>
        <dbReference type="Proteomes" id="UP000319818"/>
    </source>
</evidence>
<dbReference type="InterPro" id="IPR021005">
    <property type="entry name" value="Znf_CGNR"/>
</dbReference>
<gene>
    <name evidence="2" type="ORF">FB388_2309</name>
</gene>
<evidence type="ECO:0000313" key="2">
    <source>
        <dbReference type="EMBL" id="TQM44921.1"/>
    </source>
</evidence>
<dbReference type="AlphaFoldDB" id="A0A543GFS6"/>
<comment type="caution">
    <text evidence="2">The sequence shown here is derived from an EMBL/GenBank/DDBJ whole genome shotgun (WGS) entry which is preliminary data.</text>
</comment>